<protein>
    <submittedName>
        <fullName evidence="2">Addiction module antitoxin</fullName>
    </submittedName>
</protein>
<dbReference type="Proteomes" id="UP000255213">
    <property type="component" value="Unassembled WGS sequence"/>
</dbReference>
<dbReference type="Gene3D" id="1.10.1220.10">
    <property type="entry name" value="Met repressor-like"/>
    <property type="match status" value="1"/>
</dbReference>
<reference evidence="3" key="1">
    <citation type="submission" date="2016-12" db="EMBL/GenBank/DDBJ databases">
        <authorList>
            <person name="Gulvik C.A."/>
        </authorList>
    </citation>
    <scope>NUCLEOTIDE SEQUENCE [LARGE SCALE GENOMIC DNA]</scope>
    <source>
        <strain evidence="3">ATCC 51725</strain>
    </source>
</reference>
<dbReference type="OrthoDB" id="9808267at2"/>
<dbReference type="InterPro" id="IPR013321">
    <property type="entry name" value="Arc_rbn_hlx_hlx"/>
</dbReference>
<evidence type="ECO:0000313" key="2">
    <source>
        <dbReference type="EMBL" id="SUN07355.1"/>
    </source>
</evidence>
<dbReference type="InterPro" id="IPR007337">
    <property type="entry name" value="RelB/DinJ"/>
</dbReference>
<dbReference type="GO" id="GO:0006355">
    <property type="term" value="P:regulation of DNA-templated transcription"/>
    <property type="evidence" value="ECO:0007669"/>
    <property type="project" value="InterPro"/>
</dbReference>
<name>A0A1Q8EC16_STRAI</name>
<evidence type="ECO:0000313" key="3">
    <source>
        <dbReference type="Proteomes" id="UP000186437"/>
    </source>
</evidence>
<keyword evidence="3" id="KW-1185">Reference proteome</keyword>
<dbReference type="EMBL" id="MSJL01000038">
    <property type="protein sequence ID" value="OLF49331.1"/>
    <property type="molecule type" value="Genomic_DNA"/>
</dbReference>
<proteinExistence type="predicted"/>
<sequence length="97" mass="11156">MATKIFQKCVDLELSSEATKIYQSLGTNVGDAFVMFLAKSVEVQGLPFELRKTETREQMFQRLVETKSVGKRINFSNPKDVEEFFGEEDMAFLFDDE</sequence>
<dbReference type="EMBL" id="UHEN01000001">
    <property type="protein sequence ID" value="SUN07355.1"/>
    <property type="molecule type" value="Genomic_DNA"/>
</dbReference>
<evidence type="ECO:0000313" key="1">
    <source>
        <dbReference type="EMBL" id="OLF49331.1"/>
    </source>
</evidence>
<dbReference type="Pfam" id="PF04221">
    <property type="entry name" value="RelB"/>
    <property type="match status" value="1"/>
</dbReference>
<dbReference type="AlphaFoldDB" id="A0A1Q8EC16"/>
<dbReference type="RefSeq" id="WP_075099665.1">
    <property type="nucleotide sequence ID" value="NZ_MSJL01000038.1"/>
</dbReference>
<organism evidence="1 3">
    <name type="scientific">Streptococcus acidominimus</name>
    <dbReference type="NCBI Taxonomy" id="1326"/>
    <lineage>
        <taxon>Bacteria</taxon>
        <taxon>Bacillati</taxon>
        <taxon>Bacillota</taxon>
        <taxon>Bacilli</taxon>
        <taxon>Lactobacillales</taxon>
        <taxon>Streptococcaceae</taxon>
        <taxon>Streptococcus</taxon>
    </lineage>
</organism>
<accession>A0A1Q8EC16</accession>
<dbReference type="Proteomes" id="UP000186437">
    <property type="component" value="Unassembled WGS sequence"/>
</dbReference>
<reference evidence="2 4" key="3">
    <citation type="submission" date="2018-06" db="EMBL/GenBank/DDBJ databases">
        <authorList>
            <consortium name="Pathogen Informatics"/>
            <person name="Doyle S."/>
        </authorList>
    </citation>
    <scope>NUCLEOTIDE SEQUENCE [LARGE SCALE GENOMIC DNA]</scope>
    <source>
        <strain evidence="2 4">NCTC12957</strain>
    </source>
</reference>
<gene>
    <name evidence="2" type="primary">dinJ2</name>
    <name evidence="1" type="ORF">BU200_07995</name>
    <name evidence="2" type="ORF">NCTC12957_01133</name>
</gene>
<evidence type="ECO:0000313" key="4">
    <source>
        <dbReference type="Proteomes" id="UP000255213"/>
    </source>
</evidence>
<reference evidence="1" key="2">
    <citation type="submission" date="2016-12" db="EMBL/GenBank/DDBJ databases">
        <authorList>
            <person name="Song W.-J."/>
            <person name="Kurnit D.M."/>
        </authorList>
    </citation>
    <scope>NUCLEOTIDE SEQUENCE [LARGE SCALE GENOMIC DNA]</scope>
    <source>
        <strain evidence="1">ATCC 51725</strain>
    </source>
</reference>